<evidence type="ECO:0000313" key="2">
    <source>
        <dbReference type="Proteomes" id="UP000467240"/>
    </source>
</evidence>
<organism evidence="1 2">
    <name type="scientific">Pseudoclavibacter chungangensis</name>
    <dbReference type="NCBI Taxonomy" id="587635"/>
    <lineage>
        <taxon>Bacteria</taxon>
        <taxon>Bacillati</taxon>
        <taxon>Actinomycetota</taxon>
        <taxon>Actinomycetes</taxon>
        <taxon>Micrococcales</taxon>
        <taxon>Microbacteriaceae</taxon>
        <taxon>Pseudoclavibacter</taxon>
    </lineage>
</organism>
<protein>
    <recommendedName>
        <fullName evidence="3">ATP/GTP-binding protein</fullName>
    </recommendedName>
</protein>
<reference evidence="1 2" key="1">
    <citation type="submission" date="2019-09" db="EMBL/GenBank/DDBJ databases">
        <title>Phylogeny of genus Pseudoclavibacter and closely related genus.</title>
        <authorList>
            <person name="Li Y."/>
        </authorList>
    </citation>
    <scope>NUCLEOTIDE SEQUENCE [LARGE SCALE GENOMIC DNA]</scope>
    <source>
        <strain evidence="1 2">DSM 23821</strain>
    </source>
</reference>
<comment type="caution">
    <text evidence="1">The sequence shown here is derived from an EMBL/GenBank/DDBJ whole genome shotgun (WGS) entry which is preliminary data.</text>
</comment>
<dbReference type="RefSeq" id="WP_192498234.1">
    <property type="nucleotide sequence ID" value="NZ_JBHTKD010000006.1"/>
</dbReference>
<accession>A0A7J5C1K8</accession>
<name>A0A7J5C1K8_9MICO</name>
<dbReference type="EMBL" id="WBJZ01000003">
    <property type="protein sequence ID" value="KAB1660305.1"/>
    <property type="molecule type" value="Genomic_DNA"/>
</dbReference>
<proteinExistence type="predicted"/>
<sequence>MAQVSTVHWDMGDGAMVTCAQGTPYSTAYGNRMSPSCGHKYTHVSAGQPGGMYAVTATTNWTIAWTSRTTGETGTLTASAVSSTEVEILQLQSVNT</sequence>
<gene>
    <name evidence="1" type="ORF">F8O01_02965</name>
</gene>
<dbReference type="AlphaFoldDB" id="A0A7J5C1K8"/>
<dbReference type="Proteomes" id="UP000467240">
    <property type="component" value="Unassembled WGS sequence"/>
</dbReference>
<keyword evidence="2" id="KW-1185">Reference proteome</keyword>
<evidence type="ECO:0000313" key="1">
    <source>
        <dbReference type="EMBL" id="KAB1660305.1"/>
    </source>
</evidence>
<evidence type="ECO:0008006" key="3">
    <source>
        <dbReference type="Google" id="ProtNLM"/>
    </source>
</evidence>